<proteinExistence type="predicted"/>
<evidence type="ECO:0000313" key="3">
    <source>
        <dbReference type="Proteomes" id="UP001287356"/>
    </source>
</evidence>
<reference evidence="2" key="1">
    <citation type="journal article" date="2023" name="Mol. Phylogenet. Evol.">
        <title>Genome-scale phylogeny and comparative genomics of the fungal order Sordariales.</title>
        <authorList>
            <person name="Hensen N."/>
            <person name="Bonometti L."/>
            <person name="Westerberg I."/>
            <person name="Brannstrom I.O."/>
            <person name="Guillou S."/>
            <person name="Cros-Aarteil S."/>
            <person name="Calhoun S."/>
            <person name="Haridas S."/>
            <person name="Kuo A."/>
            <person name="Mondo S."/>
            <person name="Pangilinan J."/>
            <person name="Riley R."/>
            <person name="LaButti K."/>
            <person name="Andreopoulos B."/>
            <person name="Lipzen A."/>
            <person name="Chen C."/>
            <person name="Yan M."/>
            <person name="Daum C."/>
            <person name="Ng V."/>
            <person name="Clum A."/>
            <person name="Steindorff A."/>
            <person name="Ohm R.A."/>
            <person name="Martin F."/>
            <person name="Silar P."/>
            <person name="Natvig D.O."/>
            <person name="Lalanne C."/>
            <person name="Gautier V."/>
            <person name="Ament-Velasquez S.L."/>
            <person name="Kruys A."/>
            <person name="Hutchinson M.I."/>
            <person name="Powell A.J."/>
            <person name="Barry K."/>
            <person name="Miller A.N."/>
            <person name="Grigoriev I.V."/>
            <person name="Debuchy R."/>
            <person name="Gladieux P."/>
            <person name="Hiltunen Thoren M."/>
            <person name="Johannesson H."/>
        </authorList>
    </citation>
    <scope>NUCLEOTIDE SEQUENCE</scope>
    <source>
        <strain evidence="2">CBS 958.72</strain>
    </source>
</reference>
<dbReference type="EMBL" id="JAULSN010000005">
    <property type="protein sequence ID" value="KAK3371857.1"/>
    <property type="molecule type" value="Genomic_DNA"/>
</dbReference>
<protein>
    <submittedName>
        <fullName evidence="2">Uncharacterized protein</fullName>
    </submittedName>
</protein>
<accession>A0AAE0K968</accession>
<keyword evidence="3" id="KW-1185">Reference proteome</keyword>
<evidence type="ECO:0000256" key="1">
    <source>
        <dbReference type="SAM" id="MobiDB-lite"/>
    </source>
</evidence>
<name>A0AAE0K968_9PEZI</name>
<comment type="caution">
    <text evidence="2">The sequence shown here is derived from an EMBL/GenBank/DDBJ whole genome shotgun (WGS) entry which is preliminary data.</text>
</comment>
<gene>
    <name evidence="2" type="ORF">B0T24DRAFT_339763</name>
</gene>
<organism evidence="2 3">
    <name type="scientific">Lasiosphaeria ovina</name>
    <dbReference type="NCBI Taxonomy" id="92902"/>
    <lineage>
        <taxon>Eukaryota</taxon>
        <taxon>Fungi</taxon>
        <taxon>Dikarya</taxon>
        <taxon>Ascomycota</taxon>
        <taxon>Pezizomycotina</taxon>
        <taxon>Sordariomycetes</taxon>
        <taxon>Sordariomycetidae</taxon>
        <taxon>Sordariales</taxon>
        <taxon>Lasiosphaeriaceae</taxon>
        <taxon>Lasiosphaeria</taxon>
    </lineage>
</organism>
<feature type="compositionally biased region" description="Polar residues" evidence="1">
    <location>
        <begin position="86"/>
        <end position="98"/>
    </location>
</feature>
<evidence type="ECO:0000313" key="2">
    <source>
        <dbReference type="EMBL" id="KAK3371857.1"/>
    </source>
</evidence>
<sequence length="305" mass="33803">MVNGMASQIELLVPRGRLQAICSTNESSEEPAESQLVATLEEFNIALRNIQDHMSKLEHRIFNPHKTSDIASPPAVDIDEGELPESSGSLAKNGASVITTPDSPLTELADIELDLEDLSASSPDLDLEDLPVSSGSLAKDGALVITAPDSPLAELADIELDLDYLSYGRKWNRICGPYDGLLCYLFLTSHNPFDILPEDYHNIAEHDIKVLHGLLDIPLTRDLCAAGRAFQSSLEDMVFYLQPYQPIAKNVYNPAKYLDWPRPRMWPENWNWPTNPLDATGCDICKKTTCDVRLRLSLGSRVRSS</sequence>
<dbReference type="Proteomes" id="UP001287356">
    <property type="component" value="Unassembled WGS sequence"/>
</dbReference>
<reference evidence="2" key="2">
    <citation type="submission" date="2023-06" db="EMBL/GenBank/DDBJ databases">
        <authorList>
            <consortium name="Lawrence Berkeley National Laboratory"/>
            <person name="Haridas S."/>
            <person name="Hensen N."/>
            <person name="Bonometti L."/>
            <person name="Westerberg I."/>
            <person name="Brannstrom I.O."/>
            <person name="Guillou S."/>
            <person name="Cros-Aarteil S."/>
            <person name="Calhoun S."/>
            <person name="Kuo A."/>
            <person name="Mondo S."/>
            <person name="Pangilinan J."/>
            <person name="Riley R."/>
            <person name="Labutti K."/>
            <person name="Andreopoulos B."/>
            <person name="Lipzen A."/>
            <person name="Chen C."/>
            <person name="Yanf M."/>
            <person name="Daum C."/>
            <person name="Ng V."/>
            <person name="Clum A."/>
            <person name="Steindorff A."/>
            <person name="Ohm R."/>
            <person name="Martin F."/>
            <person name="Silar P."/>
            <person name="Natvig D."/>
            <person name="Lalanne C."/>
            <person name="Gautier V."/>
            <person name="Ament-Velasquez S.L."/>
            <person name="Kruys A."/>
            <person name="Hutchinson M.I."/>
            <person name="Powell A.J."/>
            <person name="Barry K."/>
            <person name="Miller A.N."/>
            <person name="Grigoriev I.V."/>
            <person name="Debuchy R."/>
            <person name="Gladieux P."/>
            <person name="Thoren M.H."/>
            <person name="Johannesson H."/>
        </authorList>
    </citation>
    <scope>NUCLEOTIDE SEQUENCE</scope>
    <source>
        <strain evidence="2">CBS 958.72</strain>
    </source>
</reference>
<feature type="region of interest" description="Disordered" evidence="1">
    <location>
        <begin position="65"/>
        <end position="98"/>
    </location>
</feature>
<dbReference type="AlphaFoldDB" id="A0AAE0K968"/>